<dbReference type="InterPro" id="IPR002725">
    <property type="entry name" value="YgjP-like_metallopeptidase"/>
</dbReference>
<dbReference type="PANTHER" id="PTHR30399:SF1">
    <property type="entry name" value="UTP PYROPHOSPHATASE"/>
    <property type="match status" value="1"/>
</dbReference>
<proteinExistence type="predicted"/>
<dbReference type="Gene3D" id="3.30.2010.10">
    <property type="entry name" value="Metalloproteases ('zincins'), catalytic domain"/>
    <property type="match status" value="1"/>
</dbReference>
<sequence>MVIVLHYLFSSSHLALHSVQWPTKEREFSMPTITIGETNIDYAVERRARRKHPAIHISSDQKVTVLVPEKFDLDAIEVLLHGKAQWLLKHLNQSVPLPTLPLKEFVSGEGFLLLGRLYQLQVTSQSKITPQVMVDGRHIRVVIPMTLVPQQHPVIVREILVQWYLAEAKQLLSERIDHYVPIVGVAPTRLKIAEYKSRWGFCREDGLIALNWRILQAPPSVIDYVVVHELTHRFHLHHRQSFWDALSRVLPDYAMRKQWLRDHGAELSW</sequence>
<evidence type="ECO:0000313" key="2">
    <source>
        <dbReference type="EMBL" id="PSR34010.1"/>
    </source>
</evidence>
<dbReference type="AlphaFoldDB" id="A0A2T2XHQ5"/>
<evidence type="ECO:0000313" key="3">
    <source>
        <dbReference type="Proteomes" id="UP000242972"/>
    </source>
</evidence>
<reference evidence="2 3" key="1">
    <citation type="journal article" date="2014" name="BMC Genomics">
        <title>Comparison of environmental and isolate Sulfobacillus genomes reveals diverse carbon, sulfur, nitrogen, and hydrogen metabolisms.</title>
        <authorList>
            <person name="Justice N.B."/>
            <person name="Norman A."/>
            <person name="Brown C.T."/>
            <person name="Singh A."/>
            <person name="Thomas B.C."/>
            <person name="Banfield J.F."/>
        </authorList>
    </citation>
    <scope>NUCLEOTIDE SEQUENCE [LARGE SCALE GENOMIC DNA]</scope>
    <source>
        <strain evidence="2">AMDSBA4</strain>
    </source>
</reference>
<dbReference type="Proteomes" id="UP000242972">
    <property type="component" value="Unassembled WGS sequence"/>
</dbReference>
<organism evidence="2 3">
    <name type="scientific">Sulfobacillus benefaciens</name>
    <dbReference type="NCBI Taxonomy" id="453960"/>
    <lineage>
        <taxon>Bacteria</taxon>
        <taxon>Bacillati</taxon>
        <taxon>Bacillota</taxon>
        <taxon>Clostridia</taxon>
        <taxon>Eubacteriales</taxon>
        <taxon>Clostridiales Family XVII. Incertae Sedis</taxon>
        <taxon>Sulfobacillus</taxon>
    </lineage>
</organism>
<dbReference type="PANTHER" id="PTHR30399">
    <property type="entry name" value="UNCHARACTERIZED PROTEIN YGJP"/>
    <property type="match status" value="1"/>
</dbReference>
<name>A0A2T2XHQ5_9FIRM</name>
<evidence type="ECO:0000259" key="1">
    <source>
        <dbReference type="Pfam" id="PF01863"/>
    </source>
</evidence>
<feature type="domain" description="YgjP-like metallopeptidase" evidence="1">
    <location>
        <begin position="51"/>
        <end position="263"/>
    </location>
</feature>
<protein>
    <submittedName>
        <fullName evidence="2">M48 family peptidase</fullName>
    </submittedName>
</protein>
<dbReference type="CDD" id="cd07344">
    <property type="entry name" value="M48_yhfN_like"/>
    <property type="match status" value="1"/>
</dbReference>
<dbReference type="EMBL" id="PXYW01000013">
    <property type="protein sequence ID" value="PSR34010.1"/>
    <property type="molecule type" value="Genomic_DNA"/>
</dbReference>
<accession>A0A2T2XHQ5</accession>
<dbReference type="InterPro" id="IPR053136">
    <property type="entry name" value="UTP_pyrophosphatase-like"/>
</dbReference>
<dbReference type="Pfam" id="PF01863">
    <property type="entry name" value="YgjP-like"/>
    <property type="match status" value="1"/>
</dbReference>
<comment type="caution">
    <text evidence="2">The sequence shown here is derived from an EMBL/GenBank/DDBJ whole genome shotgun (WGS) entry which is preliminary data.</text>
</comment>
<gene>
    <name evidence="2" type="ORF">C7B46_07010</name>
</gene>